<proteinExistence type="predicted"/>
<dbReference type="GO" id="GO:0009294">
    <property type="term" value="P:DNA-mediated transformation"/>
    <property type="evidence" value="ECO:0007669"/>
    <property type="project" value="InterPro"/>
</dbReference>
<feature type="domain" description="Smf/DprA SLOG" evidence="2">
    <location>
        <begin position="1"/>
        <end position="61"/>
    </location>
</feature>
<sequence>MSAATVVVEAGARSGALRVASEAHQLGRQVGAVPGPVTSRGAHELLRTGHARLVTSAADVDELITDRATQRPGLSTEFTRHTAPAAWSSARSRMT</sequence>
<dbReference type="Proteomes" id="UP000256621">
    <property type="component" value="Chromosome"/>
</dbReference>
<accession>A0AAD0VPW5</accession>
<name>A0AAD0VPW5_CUTAC</name>
<dbReference type="AlphaFoldDB" id="A0AAD0VPW5"/>
<evidence type="ECO:0000313" key="3">
    <source>
        <dbReference type="EMBL" id="AXM07941.1"/>
    </source>
</evidence>
<feature type="region of interest" description="Disordered" evidence="1">
    <location>
        <begin position="71"/>
        <end position="95"/>
    </location>
</feature>
<evidence type="ECO:0000256" key="1">
    <source>
        <dbReference type="SAM" id="MobiDB-lite"/>
    </source>
</evidence>
<dbReference type="InterPro" id="IPR057666">
    <property type="entry name" value="DrpA_SLOG"/>
</dbReference>
<reference evidence="3 4" key="1">
    <citation type="submission" date="2018-08" db="EMBL/GenBank/DDBJ databases">
        <title>Genome sequencing of Cutibacterium acnes KCOM 1315.</title>
        <authorList>
            <person name="Kook J.-K."/>
            <person name="Park S.-N."/>
            <person name="Lim Y.K."/>
        </authorList>
    </citation>
    <scope>NUCLEOTIDE SEQUENCE [LARGE SCALE GENOMIC DNA]</scope>
    <source>
        <strain evidence="3 4">KCOM 1315</strain>
    </source>
</reference>
<dbReference type="EMBL" id="CP031442">
    <property type="protein sequence ID" value="AXM07941.1"/>
    <property type="molecule type" value="Genomic_DNA"/>
</dbReference>
<gene>
    <name evidence="3" type="ORF">DXN06_03345</name>
</gene>
<evidence type="ECO:0000259" key="2">
    <source>
        <dbReference type="Pfam" id="PF02481"/>
    </source>
</evidence>
<protein>
    <recommendedName>
        <fullName evidence="2">Smf/DprA SLOG domain-containing protein</fullName>
    </recommendedName>
</protein>
<dbReference type="Pfam" id="PF02481">
    <property type="entry name" value="DNA_processg_A"/>
    <property type="match status" value="1"/>
</dbReference>
<evidence type="ECO:0000313" key="4">
    <source>
        <dbReference type="Proteomes" id="UP000256621"/>
    </source>
</evidence>
<dbReference type="RefSeq" id="WP_101732366.1">
    <property type="nucleotide sequence ID" value="NZ_CAMHWY010000006.1"/>
</dbReference>
<organism evidence="3 4">
    <name type="scientific">Cutibacterium acnes</name>
    <name type="common">Propionibacterium acnes</name>
    <dbReference type="NCBI Taxonomy" id="1747"/>
    <lineage>
        <taxon>Bacteria</taxon>
        <taxon>Bacillati</taxon>
        <taxon>Actinomycetota</taxon>
        <taxon>Actinomycetes</taxon>
        <taxon>Propionibacteriales</taxon>
        <taxon>Propionibacteriaceae</taxon>
        <taxon>Cutibacterium</taxon>
    </lineage>
</organism>
<dbReference type="Gene3D" id="3.40.50.450">
    <property type="match status" value="1"/>
</dbReference>